<comment type="caution">
    <text evidence="1">The sequence shown here is derived from an EMBL/GenBank/DDBJ whole genome shotgun (WGS) entry which is preliminary data.</text>
</comment>
<dbReference type="Proteomes" id="UP000032068">
    <property type="component" value="Unassembled WGS sequence"/>
</dbReference>
<dbReference type="AlphaFoldDB" id="A0A0D0JZV5"/>
<proteinExistence type="predicted"/>
<protein>
    <submittedName>
        <fullName evidence="1">Uncharacterized protein</fullName>
    </submittedName>
</protein>
<reference evidence="1 2" key="1">
    <citation type="submission" date="2014-12" db="EMBL/GenBank/DDBJ databases">
        <title>16Stimator: statistical estimation of ribosomal gene copy numbers from draft genome assemblies.</title>
        <authorList>
            <person name="Perisin M.A."/>
            <person name="Vetter M."/>
            <person name="Gilbert J.A."/>
            <person name="Bergelson J."/>
        </authorList>
    </citation>
    <scope>NUCLEOTIDE SEQUENCE [LARGE SCALE GENOMIC DNA]</scope>
    <source>
        <strain evidence="1 2">MEJ086</strain>
    </source>
</reference>
<accession>A0A0D0JZV5</accession>
<organism evidence="1 2">
    <name type="scientific">Pseudomonas fulva</name>
    <dbReference type="NCBI Taxonomy" id="47880"/>
    <lineage>
        <taxon>Bacteria</taxon>
        <taxon>Pseudomonadati</taxon>
        <taxon>Pseudomonadota</taxon>
        <taxon>Gammaproteobacteria</taxon>
        <taxon>Pseudomonadales</taxon>
        <taxon>Pseudomonadaceae</taxon>
        <taxon>Pseudomonas</taxon>
    </lineage>
</organism>
<gene>
    <name evidence="1" type="ORF">RU08_23040</name>
</gene>
<dbReference type="EMBL" id="JXQW01000097">
    <property type="protein sequence ID" value="KIP90435.1"/>
    <property type="molecule type" value="Genomic_DNA"/>
</dbReference>
<sequence length="81" mass="9570">MLLDCYTINFYFKSVFYEKRIISTDVRSELLNEKLIPKFGTYTFFEICYINLRTNEIRLGKLLQGEVPFFTCGPVIDLNGR</sequence>
<evidence type="ECO:0000313" key="1">
    <source>
        <dbReference type="EMBL" id="KIP90435.1"/>
    </source>
</evidence>
<evidence type="ECO:0000313" key="2">
    <source>
        <dbReference type="Proteomes" id="UP000032068"/>
    </source>
</evidence>
<name>A0A0D0JZV5_9PSED</name>